<dbReference type="InterPro" id="IPR005479">
    <property type="entry name" value="CPAse_ATP-bd"/>
</dbReference>
<dbReference type="PANTHER" id="PTHR45728">
    <property type="entry name" value="ACETYL-COA CARBOXYLASE, ISOFORM A"/>
    <property type="match status" value="1"/>
</dbReference>
<dbReference type="InterPro" id="IPR016185">
    <property type="entry name" value="PreATP-grasp_dom_sf"/>
</dbReference>
<dbReference type="GO" id="GO:0046872">
    <property type="term" value="F:metal ion binding"/>
    <property type="evidence" value="ECO:0007669"/>
    <property type="project" value="InterPro"/>
</dbReference>
<keyword evidence="5" id="KW-0092">Biotin</keyword>
<dbReference type="InterPro" id="IPR034733">
    <property type="entry name" value="AcCoA_carboxyl_beta"/>
</dbReference>
<dbReference type="Gene3D" id="3.30.470.20">
    <property type="entry name" value="ATP-grasp fold, B domain"/>
    <property type="match status" value="1"/>
</dbReference>
<evidence type="ECO:0000256" key="3">
    <source>
        <dbReference type="ARBA" id="ARBA00022741"/>
    </source>
</evidence>
<dbReference type="Gene3D" id="3.90.226.10">
    <property type="entry name" value="2-enoyl-CoA Hydratase, Chain A, domain 1"/>
    <property type="match status" value="2"/>
</dbReference>
<dbReference type="InterPro" id="IPR011761">
    <property type="entry name" value="ATP-grasp"/>
</dbReference>
<keyword evidence="12" id="KW-1185">Reference proteome</keyword>
<dbReference type="PANTHER" id="PTHR45728:SF3">
    <property type="entry name" value="ACETYL-COA CARBOXYLASE"/>
    <property type="match status" value="1"/>
</dbReference>
<dbReference type="Gene3D" id="3.30.1490.20">
    <property type="entry name" value="ATP-grasp fold, A domain"/>
    <property type="match status" value="1"/>
</dbReference>
<evidence type="ECO:0000256" key="2">
    <source>
        <dbReference type="ARBA" id="ARBA00022598"/>
    </source>
</evidence>
<dbReference type="Pfam" id="PF21385">
    <property type="entry name" value="ACCA_BT"/>
    <property type="match status" value="1"/>
</dbReference>
<comment type="cofactor">
    <cofactor evidence="1">
        <name>biotin</name>
        <dbReference type="ChEBI" id="CHEBI:57586"/>
    </cofactor>
</comment>
<dbReference type="GO" id="GO:0005524">
    <property type="term" value="F:ATP binding"/>
    <property type="evidence" value="ECO:0007669"/>
    <property type="project" value="UniProtKB-UniRule"/>
</dbReference>
<sequence>MEEEGLWGRCNVVAPQWPYNVLLNAVILMPTPPLLTHNNREFVDFEKSNEVDQRAETFGTVEAFLSKYADPKLATPIKTLLIANNGMAAFKCVMSIRRWAQETFKDDRLFKFINLTTEQEISSNPEYLKMIDNFVFSESGANENNYANVDDILKHAVSNNVDAVWAGWGHASENPDLPNGLKKHNILFMGPPGPAMFTLGDKIASTILAQSAGVPVVSWSGSNIFLPKEICERGRINVSSELRAAACVYDHEEAIRVMKAKKIEYPVMIKASEGGGGKGIRLVRNESDFEVNFRRVQAEVAGGHIFLMHCLEGARHIEVQLLGDMYGEVIALRTRDCTVQRRCQKIIEEAPAIAAPLAVQRKMEADAVRLAKMVGYVSAGTVEYLFLPQTNEYFFLELNPRLQVEHPLSEMLTNVNLPAAQLQIAMGVPLQCISEVRLYYGKSRYGTDKIPFHLIYPHCDKHVVSVRITSEDPEENFRPASGEITNLNFRSTQFVWGYFSHVGAGSLHEFADSQFGHLFATGSTRHLAISNMLNALQELQLQSKFPVTLPYLISLFKDNEFEQNKIDTTWLDRRIASKKHTVELPPLPMAVAYGSMLIAHSKITEAFSAFSNAISRGRILQPSDLTETHQVELIFGNIKYSVTATRTSNFEYMIKMNGRCVPVEYRELRNGTLLLKYKDRSHPCYIEEEPERYKVHIGRMQIIFEKENDPTVLRSSCAGKLLTYEAEDGDLLSPGQIYASMESMKVVLDMRVKKFKFIVIFRSESICRASLNANRFSGNWFPFRQTAASHWEHLSQCSGSKVGGRFEKVAQPGQMLHPGTLVARLEAQNGLTVTKPIDFEDSFAEWTQSVTKKSPINMYFTNVVQEVHNVFDGYCKTEPTFSNYADNLVESLFSVLNDQSLPYEQMQQKLAVMKSRIKPKILNQLNEFLEVRVADLPVKKARKAIEDYLNDLDPQKMKEEKMIFEPITRVLARFENGTEGHIALVLDDLLGHYYKSEIFFQEDQYDKSVTKLLSQVCDTERCVRLICSHTKVNEKNLLAMKILRRISNSRRLILRISPVLEKIAGFVKSENLELAHAARTLLIEAETPTYTEIKIRGSSPSPTNLEKYDILFEMFDNNFDSVLKYVTICCGVPEASIRRLEDGHPHDVQFSIPIQKIAHGLGLPNDEVVEISVTMRVVGNVADIVERLPQVAVKIVKPDSTLYIVSQTGAVRCDANLDEKFSVILKEAVSRVQNENIRQIVVLIASSDSYPMFFYYDMFHKEEIRSQRNIDLAHLPKLGLHRIKENYNIEKLKSSHNSGHLYKAEGKADPTEHRFFYRAVVRIVDSYTAEEVTCSLIKALKRACCEIMVALYRSNTIDRNHVFLFIHRTPSSKEIQMSPADWINVIYKAYRECKDFLWRSQVNQVEFDFILFGERRSLEQATKVIITDDTGFTPFIRVLRAEASNGNSTTKKWLHVDAGMDGFKHGLEIMVDNRRNPDWNPFTDPYLGRSEIDKRRLKARVLKTTYVYDYPLLFQRAVIATWLASKESRKSPDLILENLCQFRELVYDEDSKKLLELNETGSLSKIGIVAWRVRLVVPEYPEGREVIVIANDISHQIGSFSMCEHRLYYEASRLSRKEGIPRIYIAANSGARIGLSADLKKLFKVIWKNENNPVEGFDGLYLTNEDICELQQIVATHRRNGFHQIDGIIGKERDLGVENLVGSGMIAGETSRAYNEVVTYCLVTGRTVGIGAYVARLSRRICQVENADIILTGAPALNSVLGREVYTSNGQLGGTEIMTRNGVTHSTVSNDYDGVRQLLRWLSYTRKNVKAPFKEPSFEYGEDPIDRCLSHLPSQNKESDPRLMMTMFDRNSFEEIKSGWGKTVITGRARLGGISVGVIAVETRSVFAEIPADPAAPDSQAKCIQQAGQVWYPDSAYKTAEAIEDFNKESLPLFILANWRGFSGGQKDMFEMVLKFGAYIVDQLCKYLNPVIVYIPPYGELRGGAWAVIDPTINPVCMQMFADPRSRGGVLEPEGTVQVKMRKDLVPLMRRLDKEMIRLGVLEKQGNDVKVDISARIQLLMPTYRNIAITFADLHDTAVRMKAVGAIKEVVKWEESRAFFTRRLLRLCIERDIYREAIDVKSPEDIRKMQESLQQYFAKTRDETFSWYSYPDEDAIKLLRKERKQIVTFLTKNDFFTIGERYGIPPEKLGDFAKKCDLLIREMKNERAFAGRISCYSLALLSLLSADPAYLMSKTRKRQIEAELAKKEAENIGERNLKWVRNEASADYSKAEKKIEKEKEKELDESSFAAVRIGGAPFVYRPLELPINGPPLPKPEDLARMGYLDHMPPAVGGRYPNGCTVETCCMRALFESRVDLFLL</sequence>
<dbReference type="PROSITE" id="PS50979">
    <property type="entry name" value="BC"/>
    <property type="match status" value="1"/>
</dbReference>
<dbReference type="SUPFAM" id="SSF52440">
    <property type="entry name" value="PreATP-grasp domain"/>
    <property type="match status" value="1"/>
</dbReference>
<dbReference type="Pfam" id="PF25811">
    <property type="entry name" value="CAK-anch_MAT1"/>
    <property type="match status" value="1"/>
</dbReference>
<reference evidence="11 12" key="1">
    <citation type="submission" date="2018-08" db="EMBL/GenBank/DDBJ databases">
        <authorList>
            <person name="Laetsch R D."/>
            <person name="Stevens L."/>
            <person name="Kumar S."/>
            <person name="Blaxter L. M."/>
        </authorList>
    </citation>
    <scope>NUCLEOTIDE SEQUENCE [LARGE SCALE GENOMIC DNA]</scope>
</reference>
<dbReference type="InterPro" id="IPR011763">
    <property type="entry name" value="COA_CT_C"/>
</dbReference>
<keyword evidence="4 6" id="KW-0067">ATP-binding</keyword>
<dbReference type="InterPro" id="IPR011762">
    <property type="entry name" value="COA_CT_N"/>
</dbReference>
<dbReference type="FunFam" id="3.30.1490.20:FF:000003">
    <property type="entry name" value="acetyl-CoA carboxylase isoform X1"/>
    <property type="match status" value="1"/>
</dbReference>
<dbReference type="InterPro" id="IPR005482">
    <property type="entry name" value="Biotin_COase_C"/>
</dbReference>
<dbReference type="InterPro" id="IPR013815">
    <property type="entry name" value="ATP_grasp_subdomain_1"/>
</dbReference>
<dbReference type="Pfam" id="PF08326">
    <property type="entry name" value="ACC_central"/>
    <property type="match status" value="2"/>
</dbReference>
<evidence type="ECO:0000259" key="7">
    <source>
        <dbReference type="PROSITE" id="PS50975"/>
    </source>
</evidence>
<dbReference type="PROSITE" id="PS50980">
    <property type="entry name" value="COA_CT_NTER"/>
    <property type="match status" value="1"/>
</dbReference>
<dbReference type="Pfam" id="PF02785">
    <property type="entry name" value="Biotin_carb_C"/>
    <property type="match status" value="1"/>
</dbReference>
<evidence type="ECO:0008006" key="13">
    <source>
        <dbReference type="Google" id="ProtNLM"/>
    </source>
</evidence>
<dbReference type="InterPro" id="IPR049076">
    <property type="entry name" value="ACCA"/>
</dbReference>
<dbReference type="Pfam" id="PF02786">
    <property type="entry name" value="CPSase_L_D2"/>
    <property type="match status" value="1"/>
</dbReference>
<dbReference type="InterPro" id="IPR011054">
    <property type="entry name" value="Rudment_hybrid_motif"/>
</dbReference>
<dbReference type="InterPro" id="IPR057657">
    <property type="entry name" value="MAT1_CAK-anch"/>
</dbReference>
<dbReference type="Gene3D" id="2.40.460.10">
    <property type="entry name" value="Biotin dependent carboxylase carboxyltransferase"/>
    <property type="match status" value="1"/>
</dbReference>
<dbReference type="SUPFAM" id="SSF51246">
    <property type="entry name" value="Rudiment single hybrid motif"/>
    <property type="match status" value="1"/>
</dbReference>
<dbReference type="Proteomes" id="UP000276991">
    <property type="component" value="Unassembled WGS sequence"/>
</dbReference>
<dbReference type="GO" id="GO:0005739">
    <property type="term" value="C:mitochondrion"/>
    <property type="evidence" value="ECO:0007669"/>
    <property type="project" value="TreeGrafter"/>
</dbReference>
<dbReference type="SUPFAM" id="SSF52096">
    <property type="entry name" value="ClpP/crotonase"/>
    <property type="match status" value="2"/>
</dbReference>
<dbReference type="PROSITE" id="PS50989">
    <property type="entry name" value="COA_CT_CTER"/>
    <property type="match status" value="1"/>
</dbReference>
<gene>
    <name evidence="11" type="ORF">NAV_LOCUS2372</name>
</gene>
<dbReference type="Pfam" id="PF01039">
    <property type="entry name" value="Carboxyl_trans"/>
    <property type="match status" value="1"/>
</dbReference>
<evidence type="ECO:0000256" key="5">
    <source>
        <dbReference type="ARBA" id="ARBA00023267"/>
    </source>
</evidence>
<evidence type="ECO:0000259" key="9">
    <source>
        <dbReference type="PROSITE" id="PS50980"/>
    </source>
</evidence>
<dbReference type="GO" id="GO:0003989">
    <property type="term" value="F:acetyl-CoA carboxylase activity"/>
    <property type="evidence" value="ECO:0007669"/>
    <property type="project" value="InterPro"/>
</dbReference>
<evidence type="ECO:0000259" key="10">
    <source>
        <dbReference type="PROSITE" id="PS50989"/>
    </source>
</evidence>
<accession>A0A498S6J5</accession>
<dbReference type="InterPro" id="IPR005481">
    <property type="entry name" value="BC-like_N"/>
</dbReference>
<dbReference type="PROSITE" id="PS00867">
    <property type="entry name" value="CPSASE_2"/>
    <property type="match status" value="1"/>
</dbReference>
<dbReference type="OrthoDB" id="14612at2759"/>
<proteinExistence type="predicted"/>
<feature type="domain" description="CoA carboxyltransferase C-terminal" evidence="10">
    <location>
        <begin position="1824"/>
        <end position="2143"/>
    </location>
</feature>
<evidence type="ECO:0000259" key="8">
    <source>
        <dbReference type="PROSITE" id="PS50979"/>
    </source>
</evidence>
<dbReference type="Gene3D" id="3.40.50.20">
    <property type="match status" value="1"/>
</dbReference>
<dbReference type="Pfam" id="PF00289">
    <property type="entry name" value="Biotin_carb_N"/>
    <property type="match status" value="1"/>
</dbReference>
<keyword evidence="3 6" id="KW-0547">Nucleotide-binding</keyword>
<dbReference type="STRING" id="6277.A0A498S6J5"/>
<evidence type="ECO:0000313" key="12">
    <source>
        <dbReference type="Proteomes" id="UP000276991"/>
    </source>
</evidence>
<evidence type="ECO:0000313" key="11">
    <source>
        <dbReference type="EMBL" id="VBB27542.1"/>
    </source>
</evidence>
<evidence type="ECO:0000256" key="6">
    <source>
        <dbReference type="PROSITE-ProRule" id="PRU00409"/>
    </source>
</evidence>
<dbReference type="Gene3D" id="2.40.50.100">
    <property type="match status" value="1"/>
</dbReference>
<dbReference type="InterPro" id="IPR013537">
    <property type="entry name" value="AcCoA_COase_cen"/>
</dbReference>
<dbReference type="SUPFAM" id="SSF56059">
    <property type="entry name" value="Glutathione synthetase ATP-binding domain-like"/>
    <property type="match status" value="1"/>
</dbReference>
<dbReference type="InterPro" id="IPR049074">
    <property type="entry name" value="ACCA_BT"/>
</dbReference>
<organism evidence="11 12">
    <name type="scientific">Acanthocheilonema viteae</name>
    <name type="common">Filarial nematode worm</name>
    <name type="synonym">Dipetalonema viteae</name>
    <dbReference type="NCBI Taxonomy" id="6277"/>
    <lineage>
        <taxon>Eukaryota</taxon>
        <taxon>Metazoa</taxon>
        <taxon>Ecdysozoa</taxon>
        <taxon>Nematoda</taxon>
        <taxon>Chromadorea</taxon>
        <taxon>Rhabditida</taxon>
        <taxon>Spirurina</taxon>
        <taxon>Spiruromorpha</taxon>
        <taxon>Filarioidea</taxon>
        <taxon>Onchocercidae</taxon>
        <taxon>Acanthocheilonema</taxon>
    </lineage>
</organism>
<name>A0A498S6J5_ACAVI</name>
<evidence type="ECO:0000256" key="4">
    <source>
        <dbReference type="ARBA" id="ARBA00022840"/>
    </source>
</evidence>
<dbReference type="SMART" id="SM00878">
    <property type="entry name" value="Biotin_carb_C"/>
    <property type="match status" value="1"/>
</dbReference>
<feature type="domain" description="CoA carboxyltransferase N-terminal" evidence="9">
    <location>
        <begin position="1485"/>
        <end position="1817"/>
    </location>
</feature>
<dbReference type="GO" id="GO:0006633">
    <property type="term" value="P:fatty acid biosynthetic process"/>
    <property type="evidence" value="ECO:0007669"/>
    <property type="project" value="InterPro"/>
</dbReference>
<dbReference type="InterPro" id="IPR011764">
    <property type="entry name" value="Biotin_carboxylation_dom"/>
</dbReference>
<feature type="domain" description="ATP-grasp" evidence="7">
    <location>
        <begin position="232"/>
        <end position="426"/>
    </location>
</feature>
<feature type="domain" description="Biotin carboxylation" evidence="8">
    <location>
        <begin position="76"/>
        <end position="576"/>
    </location>
</feature>
<dbReference type="InterPro" id="IPR029045">
    <property type="entry name" value="ClpP/crotonase-like_dom_sf"/>
</dbReference>
<keyword evidence="2" id="KW-0436">Ligase</keyword>
<protein>
    <recommendedName>
        <fullName evidence="13">Acetyl-CoA carboxylase</fullName>
    </recommendedName>
</protein>
<dbReference type="Gene3D" id="3.90.1770.10">
    <property type="entry name" value="PreATP-grasp domain"/>
    <property type="match status" value="1"/>
</dbReference>
<evidence type="ECO:0000256" key="1">
    <source>
        <dbReference type="ARBA" id="ARBA00001953"/>
    </source>
</evidence>
<dbReference type="PROSITE" id="PS00866">
    <property type="entry name" value="CPSASE_1"/>
    <property type="match status" value="1"/>
</dbReference>
<dbReference type="EMBL" id="UPTC01000246">
    <property type="protein sequence ID" value="VBB27542.1"/>
    <property type="molecule type" value="Genomic_DNA"/>
</dbReference>
<dbReference type="PROSITE" id="PS50975">
    <property type="entry name" value="ATP_GRASP"/>
    <property type="match status" value="1"/>
</dbReference>